<dbReference type="InterPro" id="IPR048020">
    <property type="entry name" value="Transpos_IS3"/>
</dbReference>
<evidence type="ECO:0000313" key="4">
    <source>
        <dbReference type="Proteomes" id="UP000037084"/>
    </source>
</evidence>
<reference evidence="4" key="1">
    <citation type="submission" date="2015-07" db="EMBL/GenBank/DDBJ databases">
        <authorList>
            <consortium name="Consortium for Microbial Forensics and Genomics (microFORGE)"/>
            <person name="Knight B.M."/>
            <person name="Roberts D.P."/>
            <person name="Lin D."/>
            <person name="Hari K."/>
            <person name="Fletcher J."/>
            <person name="Melcher U."/>
            <person name="Blagden T."/>
            <person name="Winegar R.A."/>
        </authorList>
    </citation>
    <scope>NUCLEOTIDE SEQUENCE [LARGE SCALE GENOMIC DNA]</scope>
    <source>
        <strain evidence="4">NRRL B-1447</strain>
    </source>
</reference>
<dbReference type="NCBIfam" id="NF033516">
    <property type="entry name" value="transpos_IS3"/>
    <property type="match status" value="1"/>
</dbReference>
<dbReference type="Pfam" id="PF00665">
    <property type="entry name" value="rve"/>
    <property type="match status" value="1"/>
</dbReference>
<dbReference type="GO" id="GO:0003676">
    <property type="term" value="F:nucleic acid binding"/>
    <property type="evidence" value="ECO:0007669"/>
    <property type="project" value="InterPro"/>
</dbReference>
<accession>A0A0L8MSZ2</accession>
<sequence length="299" mass="33283">MNRCQFVEDHQRRFGVKRLCDILGISRSSFYYRRRTAGARTARQAVEAGLAARIRKIHEESDGTYGAPRITAELREGGERINHKRVARIMRTVGLEGVRLRRRQRTTVPDPAAAKAPDLIRRDFTAAAVNTKYVGDITYLPVSGAKPLYLATVIDLCSRRLAGWAIADHMRTELVIDALAAAERTRGSLTGAVMHTDHGSQYTSRAFAEVCRSAGVRQSMGGVGSSADNAAAESFNAAFKRETLKGRKGWLNEREARLDAFRWLTRYNTRRRHSSLGQRSPIAFENAFQTTSTTLARAA</sequence>
<evidence type="ECO:0000259" key="2">
    <source>
        <dbReference type="PROSITE" id="PS50994"/>
    </source>
</evidence>
<organism evidence="3 4">
    <name type="scientific">Streptomyces virginiae</name>
    <name type="common">Streptomyces cinnamonensis</name>
    <dbReference type="NCBI Taxonomy" id="1961"/>
    <lineage>
        <taxon>Bacteria</taxon>
        <taxon>Bacillati</taxon>
        <taxon>Actinomycetota</taxon>
        <taxon>Actinomycetes</taxon>
        <taxon>Kitasatosporales</taxon>
        <taxon>Streptomycetaceae</taxon>
        <taxon>Streptomyces</taxon>
    </lineage>
</organism>
<comment type="function">
    <text evidence="1">Involved in the transposition of the insertion sequence.</text>
</comment>
<dbReference type="Gene3D" id="3.30.420.10">
    <property type="entry name" value="Ribonuclease H-like superfamily/Ribonuclease H"/>
    <property type="match status" value="1"/>
</dbReference>
<dbReference type="Pfam" id="PF13276">
    <property type="entry name" value="HTH_21"/>
    <property type="match status" value="1"/>
</dbReference>
<dbReference type="InterPro" id="IPR001584">
    <property type="entry name" value="Integrase_cat-core"/>
</dbReference>
<dbReference type="InterPro" id="IPR025948">
    <property type="entry name" value="HTH-like_dom"/>
</dbReference>
<dbReference type="PROSITE" id="PS50994">
    <property type="entry name" value="INTEGRASE"/>
    <property type="match status" value="1"/>
</dbReference>
<dbReference type="EMBL" id="LGUV01000161">
    <property type="protein sequence ID" value="KOG53507.1"/>
    <property type="molecule type" value="Genomic_DNA"/>
</dbReference>
<dbReference type="PATRIC" id="fig|1961.12.peg.3422"/>
<evidence type="ECO:0000313" key="3">
    <source>
        <dbReference type="EMBL" id="KOG53507.1"/>
    </source>
</evidence>
<proteinExistence type="predicted"/>
<dbReference type="Proteomes" id="UP000037084">
    <property type="component" value="Unassembled WGS sequence"/>
</dbReference>
<feature type="domain" description="Integrase catalytic" evidence="2">
    <location>
        <begin position="113"/>
        <end position="289"/>
    </location>
</feature>
<dbReference type="PANTHER" id="PTHR46889">
    <property type="entry name" value="TRANSPOSASE INSF FOR INSERTION SEQUENCE IS3B-RELATED"/>
    <property type="match status" value="1"/>
</dbReference>
<dbReference type="AlphaFoldDB" id="A0A0L8MSZ2"/>
<gene>
    <name evidence="3" type="ORF">ADK75_14845</name>
</gene>
<dbReference type="InterPro" id="IPR050900">
    <property type="entry name" value="Transposase_IS3/IS150/IS904"/>
</dbReference>
<dbReference type="GO" id="GO:0015074">
    <property type="term" value="P:DNA integration"/>
    <property type="evidence" value="ECO:0007669"/>
    <property type="project" value="InterPro"/>
</dbReference>
<name>A0A0L8MSZ2_STRVG</name>
<evidence type="ECO:0000256" key="1">
    <source>
        <dbReference type="ARBA" id="ARBA00002286"/>
    </source>
</evidence>
<dbReference type="InterPro" id="IPR036397">
    <property type="entry name" value="RNaseH_sf"/>
</dbReference>
<dbReference type="SUPFAM" id="SSF53098">
    <property type="entry name" value="Ribonuclease H-like"/>
    <property type="match status" value="1"/>
</dbReference>
<dbReference type="PANTHER" id="PTHR46889:SF4">
    <property type="entry name" value="TRANSPOSASE INSO FOR INSERTION SEQUENCE ELEMENT IS911B-RELATED"/>
    <property type="match status" value="1"/>
</dbReference>
<protein>
    <submittedName>
        <fullName evidence="3">Integrase</fullName>
    </submittedName>
</protein>
<comment type="caution">
    <text evidence="3">The sequence shown here is derived from an EMBL/GenBank/DDBJ whole genome shotgun (WGS) entry which is preliminary data.</text>
</comment>
<dbReference type="InterPro" id="IPR012337">
    <property type="entry name" value="RNaseH-like_sf"/>
</dbReference>